<evidence type="ECO:0000313" key="5">
    <source>
        <dbReference type="EMBL" id="KAJ6635954.1"/>
    </source>
</evidence>
<sequence length="556" mass="62909">MNRAARPKHIDEYECSGPRPPVPGQESRLSKMTEGAFERNPLRTSLASYSKWNTLQGLLEDAEGLKLFKKYVERDAKVEDSARLDFYIICEGLKLYQDEGQARSCILAIYNKYIHKNRIQISVSNTDSNFKQKFNAIKSNKHAPDIHIFDLLQQEAFRLLNETAFQNFLQSDDYLDYVANVSGNQAVGTETLSSSESCSEQLTRSALPTVVEDQELSIHGEDRMPVGDGVPQRLTKELLWMSQRRRLEVRQPATHGYSVYNTCASFNPVSRQDSERQSCSSGGGGKSDSETMSVSSSRDGRSHAQRRQNSIECKAMQHMNKNTLEDAVVPRTERVPIHAVNKLTTEQFVAELRAKLEKLHRERHNQELMQQLNLTDPSDNSSRLPPMPSNNQSNFHGQVVADLKRFQLEEDNDQSILDQHVSRVWSDLTPHISPGTISPCPPVPSRRRAHDPITTGTDAGQSMRHSKSMPEHASSSKRLTHKWSSMNTDSGISLFSTDTTLRSRDLNSRSRSMGIDSVISTVEEASRRLEDESRRSRRQSQHPIQSQQTLTPAMRT</sequence>
<comment type="subcellular location">
    <subcellularLocation>
        <location evidence="1">Cytoplasm</location>
    </subcellularLocation>
</comment>
<feature type="region of interest" description="Disordered" evidence="3">
    <location>
        <begin position="433"/>
        <end position="493"/>
    </location>
</feature>
<dbReference type="GO" id="GO:0048468">
    <property type="term" value="P:cell development"/>
    <property type="evidence" value="ECO:0007669"/>
    <property type="project" value="TreeGrafter"/>
</dbReference>
<dbReference type="Pfam" id="PF08833">
    <property type="entry name" value="Axin_b-cat_bind"/>
    <property type="match status" value="1"/>
</dbReference>
<keyword evidence="6" id="KW-1185">Reference proteome</keyword>
<feature type="region of interest" description="Disordered" evidence="3">
    <location>
        <begin position="372"/>
        <end position="394"/>
    </location>
</feature>
<dbReference type="Proteomes" id="UP001151699">
    <property type="component" value="Chromosome C"/>
</dbReference>
<dbReference type="InterPro" id="IPR043581">
    <property type="entry name" value="Axin-like"/>
</dbReference>
<feature type="region of interest" description="Disordered" evidence="3">
    <location>
        <begin position="270"/>
        <end position="308"/>
    </location>
</feature>
<dbReference type="EMBL" id="WJQU01000004">
    <property type="protein sequence ID" value="KAJ6635954.1"/>
    <property type="molecule type" value="Genomic_DNA"/>
</dbReference>
<dbReference type="GO" id="GO:0005634">
    <property type="term" value="C:nucleus"/>
    <property type="evidence" value="ECO:0007669"/>
    <property type="project" value="TreeGrafter"/>
</dbReference>
<dbReference type="InterPro" id="IPR036305">
    <property type="entry name" value="RGS_sf"/>
</dbReference>
<dbReference type="InterPro" id="IPR016137">
    <property type="entry name" value="RGS"/>
</dbReference>
<dbReference type="GO" id="GO:0090090">
    <property type="term" value="P:negative regulation of canonical Wnt signaling pathway"/>
    <property type="evidence" value="ECO:0007669"/>
    <property type="project" value="InterPro"/>
</dbReference>
<dbReference type="GO" id="GO:0005886">
    <property type="term" value="C:plasma membrane"/>
    <property type="evidence" value="ECO:0007669"/>
    <property type="project" value="TreeGrafter"/>
</dbReference>
<dbReference type="GO" id="GO:0008013">
    <property type="term" value="F:beta-catenin binding"/>
    <property type="evidence" value="ECO:0007669"/>
    <property type="project" value="TreeGrafter"/>
</dbReference>
<gene>
    <name evidence="5" type="primary">Axn</name>
    <name evidence="5" type="ORF">Bhyg_14540</name>
</gene>
<accession>A0A9Q0MS17</accession>
<evidence type="ECO:0000259" key="4">
    <source>
        <dbReference type="PROSITE" id="PS50132"/>
    </source>
</evidence>
<dbReference type="GO" id="GO:0060090">
    <property type="term" value="F:molecular adaptor activity"/>
    <property type="evidence" value="ECO:0007669"/>
    <property type="project" value="TreeGrafter"/>
</dbReference>
<evidence type="ECO:0000256" key="1">
    <source>
        <dbReference type="ARBA" id="ARBA00004496"/>
    </source>
</evidence>
<keyword evidence="2" id="KW-0963">Cytoplasm</keyword>
<dbReference type="GO" id="GO:0032436">
    <property type="term" value="P:positive regulation of proteasomal ubiquitin-dependent protein catabolic process"/>
    <property type="evidence" value="ECO:0007669"/>
    <property type="project" value="TreeGrafter"/>
</dbReference>
<dbReference type="SUPFAM" id="SSF48097">
    <property type="entry name" value="Regulator of G-protein signaling, RGS"/>
    <property type="match status" value="1"/>
</dbReference>
<comment type="caution">
    <text evidence="5">The sequence shown here is derived from an EMBL/GenBank/DDBJ whole genome shotgun (WGS) entry which is preliminary data.</text>
</comment>
<evidence type="ECO:0000256" key="3">
    <source>
        <dbReference type="SAM" id="MobiDB-lite"/>
    </source>
</evidence>
<feature type="domain" description="RGS" evidence="4">
    <location>
        <begin position="54"/>
        <end position="178"/>
    </location>
</feature>
<feature type="non-terminal residue" evidence="5">
    <location>
        <position position="556"/>
    </location>
</feature>
<dbReference type="PANTHER" id="PTHR46102:SF2">
    <property type="entry name" value="AXIN"/>
    <property type="match status" value="1"/>
</dbReference>
<dbReference type="GO" id="GO:0005737">
    <property type="term" value="C:cytoplasm"/>
    <property type="evidence" value="ECO:0007669"/>
    <property type="project" value="UniProtKB-SubCell"/>
</dbReference>
<dbReference type="OrthoDB" id="10007451at2759"/>
<dbReference type="Pfam" id="PF00615">
    <property type="entry name" value="RGS"/>
    <property type="match status" value="1"/>
</dbReference>
<feature type="compositionally biased region" description="Polar residues" evidence="3">
    <location>
        <begin position="482"/>
        <end position="493"/>
    </location>
</feature>
<dbReference type="SMART" id="SM00315">
    <property type="entry name" value="RGS"/>
    <property type="match status" value="1"/>
</dbReference>
<proteinExistence type="predicted"/>
<dbReference type="Gene3D" id="1.10.167.10">
    <property type="entry name" value="Regulator of G-protein Signalling 4, domain 2"/>
    <property type="match status" value="1"/>
</dbReference>
<dbReference type="GO" id="GO:0030877">
    <property type="term" value="C:beta-catenin destruction complex"/>
    <property type="evidence" value="ECO:0007669"/>
    <property type="project" value="TreeGrafter"/>
</dbReference>
<dbReference type="PANTHER" id="PTHR46102">
    <property type="entry name" value="AXIN"/>
    <property type="match status" value="1"/>
</dbReference>
<dbReference type="GO" id="GO:0031625">
    <property type="term" value="F:ubiquitin protein ligase binding"/>
    <property type="evidence" value="ECO:0007669"/>
    <property type="project" value="TreeGrafter"/>
</dbReference>
<dbReference type="GO" id="GO:0019901">
    <property type="term" value="F:protein kinase binding"/>
    <property type="evidence" value="ECO:0007669"/>
    <property type="project" value="TreeGrafter"/>
</dbReference>
<name>A0A9Q0MS17_9DIPT</name>
<feature type="region of interest" description="Disordered" evidence="3">
    <location>
        <begin position="517"/>
        <end position="556"/>
    </location>
</feature>
<feature type="region of interest" description="Disordered" evidence="3">
    <location>
        <begin position="1"/>
        <end position="28"/>
    </location>
</feature>
<organism evidence="5 6">
    <name type="scientific">Pseudolycoriella hygida</name>
    <dbReference type="NCBI Taxonomy" id="35572"/>
    <lineage>
        <taxon>Eukaryota</taxon>
        <taxon>Metazoa</taxon>
        <taxon>Ecdysozoa</taxon>
        <taxon>Arthropoda</taxon>
        <taxon>Hexapoda</taxon>
        <taxon>Insecta</taxon>
        <taxon>Pterygota</taxon>
        <taxon>Neoptera</taxon>
        <taxon>Endopterygota</taxon>
        <taxon>Diptera</taxon>
        <taxon>Nematocera</taxon>
        <taxon>Sciaroidea</taxon>
        <taxon>Sciaridae</taxon>
        <taxon>Pseudolycoriella</taxon>
    </lineage>
</organism>
<evidence type="ECO:0000313" key="6">
    <source>
        <dbReference type="Proteomes" id="UP001151699"/>
    </source>
</evidence>
<reference evidence="5" key="1">
    <citation type="submission" date="2022-07" db="EMBL/GenBank/DDBJ databases">
        <authorList>
            <person name="Trinca V."/>
            <person name="Uliana J.V.C."/>
            <person name="Torres T.T."/>
            <person name="Ward R.J."/>
            <person name="Monesi N."/>
        </authorList>
    </citation>
    <scope>NUCLEOTIDE SEQUENCE</scope>
    <source>
        <strain evidence="5">HSMRA1968</strain>
        <tissue evidence="5">Whole embryos</tissue>
    </source>
</reference>
<protein>
    <submittedName>
        <fullName evidence="5">Axin</fullName>
    </submittedName>
</protein>
<dbReference type="InterPro" id="IPR044926">
    <property type="entry name" value="RGS_subdomain_2"/>
</dbReference>
<dbReference type="AlphaFoldDB" id="A0A9Q0MS17"/>
<dbReference type="InterPro" id="IPR014936">
    <property type="entry name" value="Axin_b-cat-bd"/>
</dbReference>
<feature type="compositionally biased region" description="Basic and acidic residues" evidence="3">
    <location>
        <begin position="524"/>
        <end position="534"/>
    </location>
</feature>
<evidence type="ECO:0000256" key="2">
    <source>
        <dbReference type="ARBA" id="ARBA00022490"/>
    </source>
</evidence>
<dbReference type="PROSITE" id="PS50132">
    <property type="entry name" value="RGS"/>
    <property type="match status" value="1"/>
</dbReference>